<dbReference type="PANTHER" id="PTHR43175">
    <property type="entry name" value="CARBONIC ANHYDRASE"/>
    <property type="match status" value="1"/>
</dbReference>
<dbReference type="SUPFAM" id="SSF53056">
    <property type="entry name" value="beta-carbonic anhydrase, cab"/>
    <property type="match status" value="1"/>
</dbReference>
<evidence type="ECO:0000313" key="3">
    <source>
        <dbReference type="Proteomes" id="UP001232245"/>
    </source>
</evidence>
<accession>A0ABT9Z7F8</accession>
<comment type="caution">
    <text evidence="2">The sequence shown here is derived from an EMBL/GenBank/DDBJ whole genome shotgun (WGS) entry which is preliminary data.</text>
</comment>
<reference evidence="2 3" key="1">
    <citation type="submission" date="2023-07" db="EMBL/GenBank/DDBJ databases">
        <title>Genomic Encyclopedia of Type Strains, Phase IV (KMG-IV): sequencing the most valuable type-strain genomes for metagenomic binning, comparative biology and taxonomic classification.</title>
        <authorList>
            <person name="Goeker M."/>
        </authorList>
    </citation>
    <scope>NUCLEOTIDE SEQUENCE [LARGE SCALE GENOMIC DNA]</scope>
    <source>
        <strain evidence="2 3">DSM 17723</strain>
    </source>
</reference>
<dbReference type="EMBL" id="JAUSTZ010000008">
    <property type="protein sequence ID" value="MDQ0227210.1"/>
    <property type="molecule type" value="Genomic_DNA"/>
</dbReference>
<dbReference type="RefSeq" id="WP_174881376.1">
    <property type="nucleotide sequence ID" value="NZ_CADEPK010000353.1"/>
</dbReference>
<comment type="similarity">
    <text evidence="1">Belongs to the beta-class carbonic anhydrase family.</text>
</comment>
<proteinExistence type="inferred from homology"/>
<sequence>MNLNKHKKVLVISDFAQELMPILQQVTTIQPENILTLQSYGCIVSHPYGDLMRAVVIAIYQDNVEEILVVGTKDQRTPTVKIPTQLEAIKDKINTLDYLFQNSTPEFQGGTLDEWLNGKENIIENIEKSVDIIRHHALVPPEVKVRGLVVDNQDGKFLIDDIPTSNRV</sequence>
<keyword evidence="3" id="KW-1185">Reference proteome</keyword>
<evidence type="ECO:0000256" key="1">
    <source>
        <dbReference type="ARBA" id="ARBA00006217"/>
    </source>
</evidence>
<name>A0ABT9Z7F8_9BACI</name>
<dbReference type="Proteomes" id="UP001232245">
    <property type="component" value="Unassembled WGS sequence"/>
</dbReference>
<dbReference type="InterPro" id="IPR036874">
    <property type="entry name" value="Carbonic_anhydrase_sf"/>
</dbReference>
<gene>
    <name evidence="2" type="ORF">J2S02_003555</name>
</gene>
<dbReference type="Gene3D" id="3.40.1050.10">
    <property type="entry name" value="Carbonic anhydrase"/>
    <property type="match status" value="1"/>
</dbReference>
<protein>
    <submittedName>
        <fullName evidence="2">Carbonic anhydrase</fullName>
    </submittedName>
</protein>
<dbReference type="InterPro" id="IPR001765">
    <property type="entry name" value="Carbonic_anhydrase"/>
</dbReference>
<dbReference type="PANTHER" id="PTHR43175:SF1">
    <property type="entry name" value="CARBONIC ANHYDRASE-LIKE PROTEIN YBCF-RELATED"/>
    <property type="match status" value="1"/>
</dbReference>
<organism evidence="2 3">
    <name type="scientific">Metabacillus niabensis</name>
    <dbReference type="NCBI Taxonomy" id="324854"/>
    <lineage>
        <taxon>Bacteria</taxon>
        <taxon>Bacillati</taxon>
        <taxon>Bacillota</taxon>
        <taxon>Bacilli</taxon>
        <taxon>Bacillales</taxon>
        <taxon>Bacillaceae</taxon>
        <taxon>Metabacillus</taxon>
    </lineage>
</organism>
<evidence type="ECO:0000313" key="2">
    <source>
        <dbReference type="EMBL" id="MDQ0227210.1"/>
    </source>
</evidence>